<accession>G0TVF0</accession>
<dbReference type="OMA" id="LHESCAD"/>
<protein>
    <submittedName>
        <fullName evidence="2">Uncharacterized protein</fullName>
    </submittedName>
</protein>
<reference evidence="2" key="1">
    <citation type="journal article" date="2012" name="Proc. Natl. Acad. Sci. U.S.A.">
        <title>Antigenic diversity is generated by distinct evolutionary mechanisms in African trypanosome species.</title>
        <authorList>
            <person name="Jackson A.P."/>
            <person name="Berry A."/>
            <person name="Aslett M."/>
            <person name="Allison H.C."/>
            <person name="Burton P."/>
            <person name="Vavrova-Anderson J."/>
            <person name="Brown R."/>
            <person name="Browne H."/>
            <person name="Corton N."/>
            <person name="Hauser H."/>
            <person name="Gamble J."/>
            <person name="Gilderthorp R."/>
            <person name="Marcello L."/>
            <person name="McQuillan J."/>
            <person name="Otto T.D."/>
            <person name="Quail M.A."/>
            <person name="Sanders M.J."/>
            <person name="van Tonder A."/>
            <person name="Ginger M.L."/>
            <person name="Field M.C."/>
            <person name="Barry J.D."/>
            <person name="Hertz-Fowler C."/>
            <person name="Berriman M."/>
        </authorList>
    </citation>
    <scope>NUCLEOTIDE SEQUENCE</scope>
    <source>
        <strain evidence="2">Y486</strain>
    </source>
</reference>
<name>G0TVF0_TRYVY</name>
<dbReference type="VEuPathDB" id="TriTrypDB:TvY486_0501250"/>
<organism evidence="2">
    <name type="scientific">Trypanosoma vivax (strain Y486)</name>
    <dbReference type="NCBI Taxonomy" id="1055687"/>
    <lineage>
        <taxon>Eukaryota</taxon>
        <taxon>Discoba</taxon>
        <taxon>Euglenozoa</taxon>
        <taxon>Kinetoplastea</taxon>
        <taxon>Metakinetoplastina</taxon>
        <taxon>Trypanosomatida</taxon>
        <taxon>Trypanosomatidae</taxon>
        <taxon>Trypanosoma</taxon>
        <taxon>Duttonella</taxon>
    </lineage>
</organism>
<evidence type="ECO:0000256" key="1">
    <source>
        <dbReference type="SAM" id="MobiDB-lite"/>
    </source>
</evidence>
<evidence type="ECO:0000313" key="2">
    <source>
        <dbReference type="EMBL" id="CCC47916.1"/>
    </source>
</evidence>
<dbReference type="EMBL" id="HE573021">
    <property type="protein sequence ID" value="CCC47916.1"/>
    <property type="molecule type" value="Genomic_DNA"/>
</dbReference>
<feature type="compositionally biased region" description="Polar residues" evidence="1">
    <location>
        <begin position="443"/>
        <end position="452"/>
    </location>
</feature>
<feature type="compositionally biased region" description="Basic and acidic residues" evidence="1">
    <location>
        <begin position="234"/>
        <end position="245"/>
    </location>
</feature>
<sequence>MYAKGLHGLHNVGATLEALRQSARKEARLSRDELRRLMIREDVCRQNEHLREQQRLLHNCNQGNPTFSGMADLFGNTPMSSEARAVSSTSVCCGGEARDVALPPWYDGYYDPQVNATNNDDSKDQCRTEDGVVSDLVQRVSHATLTLYPTLLAAVEVCAPLEFVEQDESQAEGRLCSSAVVEWDDHGTPAILRSTRPATASGCKRNGLAAHTASVNCVRPVLSDSLCHGASPHSQDDIESRDQKRSQSPSSLTGGVHHQSGYRLKMASLNPSAVTSDGCDKRRLCSLSSSHSSAGHSSHARRLTGRQKLCREGTAVAESSASAIVKQISHAALKCNAQRRYVSGNNGAQLSDGAKCATGNEARSNGRYLVEYEPNCEKETLYAHVVRPLVAVFCVSCGSCAARDMATGLPSTCQVCGEPLGQLPAFATRDRQTDESLTPPKTDGSTLSSVAASGQKETRTSKDVVCFRACSSANSSITGAKAAAETRTTGVGTWTGGADAVKDVTTGMRHGLDWCLKPLPTTARGLYFLHLWDQASPPC</sequence>
<feature type="region of interest" description="Disordered" evidence="1">
    <location>
        <begin position="430"/>
        <end position="455"/>
    </location>
</feature>
<feature type="region of interest" description="Disordered" evidence="1">
    <location>
        <begin position="228"/>
        <end position="257"/>
    </location>
</feature>
<gene>
    <name evidence="2" type="ORF">TVY486_0501250</name>
</gene>
<proteinExistence type="predicted"/>
<dbReference type="AlphaFoldDB" id="G0TVF0"/>